<evidence type="ECO:0000256" key="1">
    <source>
        <dbReference type="ARBA" id="ARBA00010761"/>
    </source>
</evidence>
<evidence type="ECO:0000256" key="3">
    <source>
        <dbReference type="ARBA" id="ARBA00022884"/>
    </source>
</evidence>
<keyword evidence="4 8" id="KW-0689">Ribosomal protein</keyword>
<gene>
    <name evidence="8 12" type="primary">rpsC</name>
    <name evidence="12" type="ORF">Poly30_39540</name>
</gene>
<dbReference type="InterPro" id="IPR057258">
    <property type="entry name" value="Ribosomal_uS3"/>
</dbReference>
<keyword evidence="2 8" id="KW-0699">rRNA-binding</keyword>
<dbReference type="Proteomes" id="UP000320390">
    <property type="component" value="Chromosome"/>
</dbReference>
<dbReference type="Pfam" id="PF00189">
    <property type="entry name" value="Ribosomal_S3_C"/>
    <property type="match status" value="1"/>
</dbReference>
<feature type="compositionally biased region" description="Polar residues" evidence="10">
    <location>
        <begin position="265"/>
        <end position="274"/>
    </location>
</feature>
<dbReference type="Gene3D" id="3.30.1140.32">
    <property type="entry name" value="Ribosomal protein S3, C-terminal domain"/>
    <property type="match status" value="1"/>
</dbReference>
<name>A0A518EWI6_9BACT</name>
<evidence type="ECO:0000256" key="6">
    <source>
        <dbReference type="ARBA" id="ARBA00024998"/>
    </source>
</evidence>
<dbReference type="RefSeq" id="WP_145201024.1">
    <property type="nucleotide sequence ID" value="NZ_CP036434.1"/>
</dbReference>
<dbReference type="OrthoDB" id="9806396at2"/>
<dbReference type="InterPro" id="IPR018280">
    <property type="entry name" value="Ribosomal_uS3_CS"/>
</dbReference>
<dbReference type="HAMAP" id="MF_01309_B">
    <property type="entry name" value="Ribosomal_uS3_B"/>
    <property type="match status" value="1"/>
</dbReference>
<comment type="similarity">
    <text evidence="1 8 9">Belongs to the universal ribosomal protein uS3 family.</text>
</comment>
<dbReference type="FunFam" id="3.30.300.20:FF:000001">
    <property type="entry name" value="30S ribosomal protein S3"/>
    <property type="match status" value="1"/>
</dbReference>
<evidence type="ECO:0000256" key="5">
    <source>
        <dbReference type="ARBA" id="ARBA00023274"/>
    </source>
</evidence>
<keyword evidence="5 8" id="KW-0687">Ribonucleoprotein</keyword>
<evidence type="ECO:0000256" key="2">
    <source>
        <dbReference type="ARBA" id="ARBA00022730"/>
    </source>
</evidence>
<evidence type="ECO:0000313" key="13">
    <source>
        <dbReference type="Proteomes" id="UP000320390"/>
    </source>
</evidence>
<evidence type="ECO:0000256" key="7">
    <source>
        <dbReference type="ARBA" id="ARBA00035257"/>
    </source>
</evidence>
<evidence type="ECO:0000259" key="11">
    <source>
        <dbReference type="PROSITE" id="PS50823"/>
    </source>
</evidence>
<dbReference type="Gene3D" id="3.30.300.20">
    <property type="match status" value="1"/>
</dbReference>
<dbReference type="PROSITE" id="PS50823">
    <property type="entry name" value="KH_TYPE_2"/>
    <property type="match status" value="1"/>
</dbReference>
<keyword evidence="3 8" id="KW-0694">RNA-binding</keyword>
<feature type="compositionally biased region" description="Basic residues" evidence="10">
    <location>
        <begin position="238"/>
        <end position="247"/>
    </location>
</feature>
<dbReference type="GO" id="GO:0003729">
    <property type="term" value="F:mRNA binding"/>
    <property type="evidence" value="ECO:0007669"/>
    <property type="project" value="UniProtKB-UniRule"/>
</dbReference>
<dbReference type="AlphaFoldDB" id="A0A518EWI6"/>
<dbReference type="GO" id="GO:0006412">
    <property type="term" value="P:translation"/>
    <property type="evidence" value="ECO:0007669"/>
    <property type="project" value="UniProtKB-UniRule"/>
</dbReference>
<feature type="region of interest" description="Disordered" evidence="10">
    <location>
        <begin position="221"/>
        <end position="274"/>
    </location>
</feature>
<keyword evidence="13" id="KW-1185">Reference proteome</keyword>
<dbReference type="NCBIfam" id="TIGR01009">
    <property type="entry name" value="rpsC_bact"/>
    <property type="match status" value="1"/>
</dbReference>
<dbReference type="CDD" id="cd02412">
    <property type="entry name" value="KH-II_30S_S3"/>
    <property type="match status" value="1"/>
</dbReference>
<protein>
    <recommendedName>
        <fullName evidence="7 8">Small ribosomal subunit protein uS3</fullName>
    </recommendedName>
</protein>
<dbReference type="InterPro" id="IPR004044">
    <property type="entry name" value="KH_dom_type_2"/>
</dbReference>
<evidence type="ECO:0000256" key="9">
    <source>
        <dbReference type="RuleBase" id="RU003624"/>
    </source>
</evidence>
<dbReference type="GO" id="GO:0019843">
    <property type="term" value="F:rRNA binding"/>
    <property type="evidence" value="ECO:0007669"/>
    <property type="project" value="UniProtKB-UniRule"/>
</dbReference>
<evidence type="ECO:0000256" key="4">
    <source>
        <dbReference type="ARBA" id="ARBA00022980"/>
    </source>
</evidence>
<reference evidence="12 13" key="1">
    <citation type="submission" date="2019-02" db="EMBL/GenBank/DDBJ databases">
        <title>Deep-cultivation of Planctomycetes and their phenomic and genomic characterization uncovers novel biology.</title>
        <authorList>
            <person name="Wiegand S."/>
            <person name="Jogler M."/>
            <person name="Boedeker C."/>
            <person name="Pinto D."/>
            <person name="Vollmers J."/>
            <person name="Rivas-Marin E."/>
            <person name="Kohn T."/>
            <person name="Peeters S.H."/>
            <person name="Heuer A."/>
            <person name="Rast P."/>
            <person name="Oberbeckmann S."/>
            <person name="Bunk B."/>
            <person name="Jeske O."/>
            <person name="Meyerdierks A."/>
            <person name="Storesund J.E."/>
            <person name="Kallscheuer N."/>
            <person name="Luecker S."/>
            <person name="Lage O.M."/>
            <person name="Pohl T."/>
            <person name="Merkel B.J."/>
            <person name="Hornburger P."/>
            <person name="Mueller R.-W."/>
            <person name="Bruemmer F."/>
            <person name="Labrenz M."/>
            <person name="Spormann A.M."/>
            <person name="Op den Camp H."/>
            <person name="Overmann J."/>
            <person name="Amann R."/>
            <person name="Jetten M.S.M."/>
            <person name="Mascher T."/>
            <person name="Medema M.H."/>
            <person name="Devos D.P."/>
            <person name="Kaster A.-K."/>
            <person name="Ovreas L."/>
            <person name="Rohde M."/>
            <person name="Galperin M.Y."/>
            <person name="Jogler C."/>
        </authorList>
    </citation>
    <scope>NUCLEOTIDE SEQUENCE [LARGE SCALE GENOMIC DNA]</scope>
    <source>
        <strain evidence="12 13">Poly30</strain>
    </source>
</reference>
<dbReference type="PANTHER" id="PTHR11760">
    <property type="entry name" value="30S/40S RIBOSOMAL PROTEIN S3"/>
    <property type="match status" value="1"/>
</dbReference>
<dbReference type="InterPro" id="IPR001351">
    <property type="entry name" value="Ribosomal_uS3_C"/>
</dbReference>
<dbReference type="InterPro" id="IPR015946">
    <property type="entry name" value="KH_dom-like_a/b"/>
</dbReference>
<dbReference type="EMBL" id="CP036434">
    <property type="protein sequence ID" value="QDV08411.1"/>
    <property type="molecule type" value="Genomic_DNA"/>
</dbReference>
<proteinExistence type="inferred from homology"/>
<dbReference type="PROSITE" id="PS00548">
    <property type="entry name" value="RIBOSOMAL_S3"/>
    <property type="match status" value="1"/>
</dbReference>
<comment type="subunit">
    <text evidence="8">Part of the 30S ribosomal subunit. Forms a tight complex with proteins S10 and S14.</text>
</comment>
<dbReference type="GO" id="GO:0022627">
    <property type="term" value="C:cytosolic small ribosomal subunit"/>
    <property type="evidence" value="ECO:0007669"/>
    <property type="project" value="TreeGrafter"/>
</dbReference>
<evidence type="ECO:0000256" key="8">
    <source>
        <dbReference type="HAMAP-Rule" id="MF_01309"/>
    </source>
</evidence>
<dbReference type="InterPro" id="IPR009019">
    <property type="entry name" value="KH_sf_prok-type"/>
</dbReference>
<dbReference type="InterPro" id="IPR036419">
    <property type="entry name" value="Ribosomal_S3_C_sf"/>
</dbReference>
<evidence type="ECO:0000256" key="10">
    <source>
        <dbReference type="SAM" id="MobiDB-lite"/>
    </source>
</evidence>
<evidence type="ECO:0000313" key="12">
    <source>
        <dbReference type="EMBL" id="QDV08411.1"/>
    </source>
</evidence>
<dbReference type="InterPro" id="IPR005704">
    <property type="entry name" value="Ribosomal_uS3_bac-typ"/>
</dbReference>
<dbReference type="SUPFAM" id="SSF54814">
    <property type="entry name" value="Prokaryotic type KH domain (KH-domain type II)"/>
    <property type="match status" value="1"/>
</dbReference>
<feature type="domain" description="KH type-2" evidence="11">
    <location>
        <begin position="39"/>
        <end position="107"/>
    </location>
</feature>
<sequence>MGQKIHPTGYRVGIIEPWASRWHGNKHDFARLLYQDKLIRDHVIKEYGSAGIPRIEIERTSDAVNVIIYTARPGVLVGRKGVRIDQLKSDLQGVAGTTVHLTIHEIKRPELSAGLVAEGIAEQLKRRMAFRRAVKKAVQSTMQAGALGVKVMINGRLGGAEMARQLQEREGRVPLSTLQANVEYGTALARTGYGVIGVKVWIYKGDIERGEKVNYRVTSAAGGRYDRGGGPGGDRGPRRGGSRRGGGRGRGGSRGGGGGRGPSAPQGSITEGGA</sequence>
<dbReference type="PANTHER" id="PTHR11760:SF19">
    <property type="entry name" value="SMALL RIBOSOMAL SUBUNIT PROTEIN US3C"/>
    <property type="match status" value="1"/>
</dbReference>
<dbReference type="GO" id="GO:0003735">
    <property type="term" value="F:structural constituent of ribosome"/>
    <property type="evidence" value="ECO:0007669"/>
    <property type="project" value="InterPro"/>
</dbReference>
<accession>A0A518EWI6</accession>
<comment type="function">
    <text evidence="6 8">Binds the lower part of the 30S subunit head. Binds mRNA in the 70S ribosome, positioning it for translation.</text>
</comment>
<feature type="compositionally biased region" description="Gly residues" evidence="10">
    <location>
        <begin position="248"/>
        <end position="261"/>
    </location>
</feature>
<dbReference type="SUPFAM" id="SSF54821">
    <property type="entry name" value="Ribosomal protein S3 C-terminal domain"/>
    <property type="match status" value="1"/>
</dbReference>
<organism evidence="12 13">
    <name type="scientific">Saltatorellus ferox</name>
    <dbReference type="NCBI Taxonomy" id="2528018"/>
    <lineage>
        <taxon>Bacteria</taxon>
        <taxon>Pseudomonadati</taxon>
        <taxon>Planctomycetota</taxon>
        <taxon>Planctomycetia</taxon>
        <taxon>Planctomycetia incertae sedis</taxon>
        <taxon>Saltatorellus</taxon>
    </lineage>
</organism>
<dbReference type="Pfam" id="PF07650">
    <property type="entry name" value="KH_2"/>
    <property type="match status" value="1"/>
</dbReference>